<protein>
    <submittedName>
        <fullName evidence="3">Oxidoreductase FAD-binding domain protein</fullName>
    </submittedName>
</protein>
<dbReference type="InterPro" id="IPR001433">
    <property type="entry name" value="OxRdtase_FAD/NAD-bd"/>
</dbReference>
<dbReference type="GO" id="GO:0051537">
    <property type="term" value="F:2 iron, 2 sulfur cluster binding"/>
    <property type="evidence" value="ECO:0007669"/>
    <property type="project" value="InterPro"/>
</dbReference>
<evidence type="ECO:0000313" key="4">
    <source>
        <dbReference type="Proteomes" id="UP000000245"/>
    </source>
</evidence>
<dbReference type="InterPro" id="IPR017938">
    <property type="entry name" value="Riboflavin_synthase-like_b-brl"/>
</dbReference>
<dbReference type="InterPro" id="IPR001041">
    <property type="entry name" value="2Fe-2S_ferredoxin-type"/>
</dbReference>
<feature type="domain" description="FAD-binding FR-type" evidence="2">
    <location>
        <begin position="97"/>
        <end position="202"/>
    </location>
</feature>
<dbReference type="PROSITE" id="PS51085">
    <property type="entry name" value="2FE2S_FER_2"/>
    <property type="match status" value="1"/>
</dbReference>
<dbReference type="Pfam" id="PF00175">
    <property type="entry name" value="NAD_binding_1"/>
    <property type="match status" value="1"/>
</dbReference>
<dbReference type="Gene3D" id="3.40.50.80">
    <property type="entry name" value="Nucleotide-binding domain of ferredoxin-NADP reductase (FNR) module"/>
    <property type="match status" value="1"/>
</dbReference>
<dbReference type="PROSITE" id="PS00197">
    <property type="entry name" value="2FE2S_FER_1"/>
    <property type="match status" value="1"/>
</dbReference>
<dbReference type="RefSeq" id="WP_011942498.1">
    <property type="nucleotide sequence ID" value="NC_009484.1"/>
</dbReference>
<dbReference type="PRINTS" id="PR00410">
    <property type="entry name" value="PHEHYDRXLASE"/>
</dbReference>
<dbReference type="Pfam" id="PF00970">
    <property type="entry name" value="FAD_binding_6"/>
    <property type="match status" value="1"/>
</dbReference>
<gene>
    <name evidence="3" type="ordered locus">Acry_1799</name>
</gene>
<dbReference type="eggNOG" id="COG0633">
    <property type="taxonomic scope" value="Bacteria"/>
</dbReference>
<dbReference type="KEGG" id="acr:Acry_1799"/>
<evidence type="ECO:0000313" key="3">
    <source>
        <dbReference type="EMBL" id="ABQ31002.1"/>
    </source>
</evidence>
<dbReference type="Gene3D" id="2.40.30.10">
    <property type="entry name" value="Translation factors"/>
    <property type="match status" value="1"/>
</dbReference>
<name>A5FZH0_ACICJ</name>
<feature type="domain" description="2Fe-2S ferredoxin-type" evidence="1">
    <location>
        <begin position="2"/>
        <end position="89"/>
    </location>
</feature>
<dbReference type="InterPro" id="IPR012675">
    <property type="entry name" value="Beta-grasp_dom_sf"/>
</dbReference>
<dbReference type="PANTHER" id="PTHR47354">
    <property type="entry name" value="NADH OXIDOREDUCTASE HCR"/>
    <property type="match status" value="1"/>
</dbReference>
<dbReference type="InterPro" id="IPR008333">
    <property type="entry name" value="Cbr1-like_FAD-bd_dom"/>
</dbReference>
<dbReference type="Pfam" id="PF00111">
    <property type="entry name" value="Fer2"/>
    <property type="match status" value="1"/>
</dbReference>
<dbReference type="SUPFAM" id="SSF54292">
    <property type="entry name" value="2Fe-2S ferredoxin-like"/>
    <property type="match status" value="1"/>
</dbReference>
<evidence type="ECO:0000259" key="1">
    <source>
        <dbReference type="PROSITE" id="PS51085"/>
    </source>
</evidence>
<dbReference type="InterPro" id="IPR039261">
    <property type="entry name" value="FNR_nucleotide-bd"/>
</dbReference>
<sequence>MNDITLLTRDGVSLDVACPPGETVLAAAEAAGLFLPSMCHEGSCGLCRAEIASGDHDAGGQPGETITRDVLLCQCRPTSDMTVALPYAESAILRHRAPTREAVIERIAPAGASAVSLALRLRPDAELGQAADFVPGQYMEVAIPGTDIRRAYSLANLPNWDGRVEFLIRLVPGGAFSTWLGTEAKPGDALSLRGPLGRFVLDDTSPRPRCLVGGGCGLAPLLSMLRHLAEFQDMQETHLIFGANREAELFATDEIAALAAQLPCLTVTTAIWHPEGDWSGFTGTSAEALDSWLSNAATPPDIYVCGPPKLVEAVVTTARWHGVPEAQILAEQVQLR</sequence>
<reference evidence="3 4" key="1">
    <citation type="submission" date="2007-05" db="EMBL/GenBank/DDBJ databases">
        <title>Complete sequence of chromosome of Acidiphilium cryptum JF-5.</title>
        <authorList>
            <consortium name="US DOE Joint Genome Institute"/>
            <person name="Copeland A."/>
            <person name="Lucas S."/>
            <person name="Lapidus A."/>
            <person name="Barry K."/>
            <person name="Detter J.C."/>
            <person name="Glavina del Rio T."/>
            <person name="Hammon N."/>
            <person name="Israni S."/>
            <person name="Dalin E."/>
            <person name="Tice H."/>
            <person name="Pitluck S."/>
            <person name="Sims D."/>
            <person name="Brettin T."/>
            <person name="Bruce D."/>
            <person name="Han C."/>
            <person name="Schmutz J."/>
            <person name="Larimer F."/>
            <person name="Land M."/>
            <person name="Hauser L."/>
            <person name="Kyrpides N."/>
            <person name="Kim E."/>
            <person name="Magnuson T."/>
            <person name="Richardson P."/>
        </authorList>
    </citation>
    <scope>NUCLEOTIDE SEQUENCE [LARGE SCALE GENOMIC DNA]</scope>
    <source>
        <strain evidence="3 4">JF-5</strain>
    </source>
</reference>
<dbReference type="Gene3D" id="3.10.20.30">
    <property type="match status" value="1"/>
</dbReference>
<accession>A5FZH0</accession>
<dbReference type="EMBL" id="CP000697">
    <property type="protein sequence ID" value="ABQ31002.1"/>
    <property type="molecule type" value="Genomic_DNA"/>
</dbReference>
<keyword evidence="4" id="KW-1185">Reference proteome</keyword>
<dbReference type="SUPFAM" id="SSF52343">
    <property type="entry name" value="Ferredoxin reductase-like, C-terminal NADP-linked domain"/>
    <property type="match status" value="1"/>
</dbReference>
<organism evidence="3 4">
    <name type="scientific">Acidiphilium cryptum (strain JF-5)</name>
    <dbReference type="NCBI Taxonomy" id="349163"/>
    <lineage>
        <taxon>Bacteria</taxon>
        <taxon>Pseudomonadati</taxon>
        <taxon>Pseudomonadota</taxon>
        <taxon>Alphaproteobacteria</taxon>
        <taxon>Acetobacterales</taxon>
        <taxon>Acidocellaceae</taxon>
        <taxon>Acidiphilium</taxon>
    </lineage>
</organism>
<dbReference type="AlphaFoldDB" id="A5FZH0"/>
<dbReference type="STRING" id="349163.Acry_1799"/>
<dbReference type="SUPFAM" id="SSF63380">
    <property type="entry name" value="Riboflavin synthase domain-like"/>
    <property type="match status" value="1"/>
</dbReference>
<dbReference type="InterPro" id="IPR050415">
    <property type="entry name" value="MRET"/>
</dbReference>
<proteinExistence type="predicted"/>
<dbReference type="GO" id="GO:0016491">
    <property type="term" value="F:oxidoreductase activity"/>
    <property type="evidence" value="ECO:0007669"/>
    <property type="project" value="InterPro"/>
</dbReference>
<dbReference type="CDD" id="cd00207">
    <property type="entry name" value="fer2"/>
    <property type="match status" value="1"/>
</dbReference>
<dbReference type="PROSITE" id="PS51384">
    <property type="entry name" value="FAD_FR"/>
    <property type="match status" value="1"/>
</dbReference>
<dbReference type="eggNOG" id="COG0543">
    <property type="taxonomic scope" value="Bacteria"/>
</dbReference>
<dbReference type="InterPro" id="IPR036010">
    <property type="entry name" value="2Fe-2S_ferredoxin-like_sf"/>
</dbReference>
<dbReference type="Proteomes" id="UP000000245">
    <property type="component" value="Chromosome"/>
</dbReference>
<dbReference type="CDD" id="cd06210">
    <property type="entry name" value="MMO_FAD_NAD_binding"/>
    <property type="match status" value="1"/>
</dbReference>
<dbReference type="HOGENOM" id="CLU_003827_7_0_5"/>
<dbReference type="InterPro" id="IPR017927">
    <property type="entry name" value="FAD-bd_FR_type"/>
</dbReference>
<dbReference type="InterPro" id="IPR006058">
    <property type="entry name" value="2Fe2S_fd_BS"/>
</dbReference>
<dbReference type="PANTHER" id="PTHR47354:SF5">
    <property type="entry name" value="PROTEIN RFBI"/>
    <property type="match status" value="1"/>
</dbReference>
<evidence type="ECO:0000259" key="2">
    <source>
        <dbReference type="PROSITE" id="PS51384"/>
    </source>
</evidence>